<gene>
    <name evidence="1" type="ORF">L6452_41912</name>
</gene>
<protein>
    <submittedName>
        <fullName evidence="1">Uncharacterized protein</fullName>
    </submittedName>
</protein>
<dbReference type="EMBL" id="CM042063">
    <property type="protein sequence ID" value="KAI3666873.1"/>
    <property type="molecule type" value="Genomic_DNA"/>
</dbReference>
<sequence length="402" mass="45535">MGSCCSCYWGVRYEGYFVEEEVNPVEVGNDNTVDNVHNVITIGDCRARVRLRGSTKLLSMYSQQGRKGINQDAMTVWENFGGERDVVYCGIFDGHGPSGHKVARYVRDTLPSKLSWVFRDSQIKKKNSKGSRQGHGYDHDQVLTSWKAGIIESFKETDERLDENANIDSYSSGSTNVSLLKQGDNLIIANLGDSRAVLGTKSKEDGVQPVQLTVDLKPHLSSELERIKRCRGRVQAMDHERSIYRIWMPDEDRPGLAMSRSFGDFCLKDYGLISVPEIYHRKLTEEDEFVVLATDGIWDVLTNIEVVRLVASVRRRALAARILVARAVETWRYKYPVAKTDDCTVVILYFKKPPLFTKSDSEKRQSSLKNPELENMIMPSTTDDDGLDTVLNCDVKEEENQD</sequence>
<dbReference type="Proteomes" id="UP001055879">
    <property type="component" value="Linkage Group LG17"/>
</dbReference>
<reference evidence="2" key="1">
    <citation type="journal article" date="2022" name="Mol. Ecol. Resour.">
        <title>The genomes of chicory, endive, great burdock and yacon provide insights into Asteraceae palaeo-polyploidization history and plant inulin production.</title>
        <authorList>
            <person name="Fan W."/>
            <person name="Wang S."/>
            <person name="Wang H."/>
            <person name="Wang A."/>
            <person name="Jiang F."/>
            <person name="Liu H."/>
            <person name="Zhao H."/>
            <person name="Xu D."/>
            <person name="Zhang Y."/>
        </authorList>
    </citation>
    <scope>NUCLEOTIDE SEQUENCE [LARGE SCALE GENOMIC DNA]</scope>
    <source>
        <strain evidence="2">cv. Niubang</strain>
    </source>
</reference>
<proteinExistence type="predicted"/>
<comment type="caution">
    <text evidence="1">The sequence shown here is derived from an EMBL/GenBank/DDBJ whole genome shotgun (WGS) entry which is preliminary data.</text>
</comment>
<evidence type="ECO:0000313" key="2">
    <source>
        <dbReference type="Proteomes" id="UP001055879"/>
    </source>
</evidence>
<organism evidence="1 2">
    <name type="scientific">Arctium lappa</name>
    <name type="common">Greater burdock</name>
    <name type="synonym">Lappa major</name>
    <dbReference type="NCBI Taxonomy" id="4217"/>
    <lineage>
        <taxon>Eukaryota</taxon>
        <taxon>Viridiplantae</taxon>
        <taxon>Streptophyta</taxon>
        <taxon>Embryophyta</taxon>
        <taxon>Tracheophyta</taxon>
        <taxon>Spermatophyta</taxon>
        <taxon>Magnoliopsida</taxon>
        <taxon>eudicotyledons</taxon>
        <taxon>Gunneridae</taxon>
        <taxon>Pentapetalae</taxon>
        <taxon>asterids</taxon>
        <taxon>campanulids</taxon>
        <taxon>Asterales</taxon>
        <taxon>Asteraceae</taxon>
        <taxon>Carduoideae</taxon>
        <taxon>Cardueae</taxon>
        <taxon>Arctiinae</taxon>
        <taxon>Arctium</taxon>
    </lineage>
</organism>
<keyword evidence="2" id="KW-1185">Reference proteome</keyword>
<accession>A0ACB8XHK5</accession>
<reference evidence="1 2" key="2">
    <citation type="journal article" date="2022" name="Mol. Ecol. Resour.">
        <title>The genomes of chicory, endive, great burdock and yacon provide insights into Asteraceae paleo-polyploidization history and plant inulin production.</title>
        <authorList>
            <person name="Fan W."/>
            <person name="Wang S."/>
            <person name="Wang H."/>
            <person name="Wang A."/>
            <person name="Jiang F."/>
            <person name="Liu H."/>
            <person name="Zhao H."/>
            <person name="Xu D."/>
            <person name="Zhang Y."/>
        </authorList>
    </citation>
    <scope>NUCLEOTIDE SEQUENCE [LARGE SCALE GENOMIC DNA]</scope>
    <source>
        <strain evidence="2">cv. Niubang</strain>
    </source>
</reference>
<name>A0ACB8XHK5_ARCLA</name>
<evidence type="ECO:0000313" key="1">
    <source>
        <dbReference type="EMBL" id="KAI3666873.1"/>
    </source>
</evidence>